<dbReference type="GO" id="GO:0000122">
    <property type="term" value="P:negative regulation of transcription by RNA polymerase II"/>
    <property type="evidence" value="ECO:0007669"/>
    <property type="project" value="TreeGrafter"/>
</dbReference>
<feature type="compositionally biased region" description="Basic and acidic residues" evidence="3">
    <location>
        <begin position="571"/>
        <end position="586"/>
    </location>
</feature>
<dbReference type="PANTHER" id="PTHR11269">
    <property type="entry name" value="PERIOD CIRCADIAN PROTEIN"/>
    <property type="match status" value="1"/>
</dbReference>
<proteinExistence type="predicted"/>
<feature type="region of interest" description="Disordered" evidence="3">
    <location>
        <begin position="507"/>
        <end position="595"/>
    </location>
</feature>
<dbReference type="Pfam" id="PF12114">
    <property type="entry name" value="Period_C"/>
    <property type="match status" value="2"/>
</dbReference>
<dbReference type="InterPro" id="IPR000014">
    <property type="entry name" value="PAS"/>
</dbReference>
<evidence type="ECO:0000259" key="4">
    <source>
        <dbReference type="PROSITE" id="PS50112"/>
    </source>
</evidence>
<keyword evidence="2" id="KW-0539">Nucleus</keyword>
<dbReference type="Gene3D" id="3.30.450.20">
    <property type="entry name" value="PAS domain"/>
    <property type="match status" value="2"/>
</dbReference>
<keyword evidence="7" id="KW-1185">Reference proteome</keyword>
<dbReference type="InterPro" id="IPR050760">
    <property type="entry name" value="Period_circadian_regulator"/>
</dbReference>
<dbReference type="SUPFAM" id="SSF55785">
    <property type="entry name" value="PYP-like sensor domain (PAS domain)"/>
    <property type="match status" value="1"/>
</dbReference>
<evidence type="ECO:0000313" key="7">
    <source>
        <dbReference type="Proteomes" id="UP001186944"/>
    </source>
</evidence>
<dbReference type="GO" id="GO:0043153">
    <property type="term" value="P:entrainment of circadian clock by photoperiod"/>
    <property type="evidence" value="ECO:0007669"/>
    <property type="project" value="TreeGrafter"/>
</dbReference>
<gene>
    <name evidence="6" type="ORF">FSP39_020458</name>
</gene>
<comment type="caution">
    <text evidence="6">The sequence shown here is derived from an EMBL/GenBank/DDBJ whole genome shotgun (WGS) entry which is preliminary data.</text>
</comment>
<feature type="compositionally biased region" description="Low complexity" evidence="3">
    <location>
        <begin position="915"/>
        <end position="927"/>
    </location>
</feature>
<feature type="domain" description="BHLH" evidence="5">
    <location>
        <begin position="29"/>
        <end position="82"/>
    </location>
</feature>
<dbReference type="Proteomes" id="UP001186944">
    <property type="component" value="Unassembled WGS sequence"/>
</dbReference>
<dbReference type="GO" id="GO:0032922">
    <property type="term" value="P:circadian regulation of gene expression"/>
    <property type="evidence" value="ECO:0007669"/>
    <property type="project" value="TreeGrafter"/>
</dbReference>
<organism evidence="6 7">
    <name type="scientific">Pinctada imbricata</name>
    <name type="common">Atlantic pearl-oyster</name>
    <name type="synonym">Pinctada martensii</name>
    <dbReference type="NCBI Taxonomy" id="66713"/>
    <lineage>
        <taxon>Eukaryota</taxon>
        <taxon>Metazoa</taxon>
        <taxon>Spiralia</taxon>
        <taxon>Lophotrochozoa</taxon>
        <taxon>Mollusca</taxon>
        <taxon>Bivalvia</taxon>
        <taxon>Autobranchia</taxon>
        <taxon>Pteriomorphia</taxon>
        <taxon>Pterioida</taxon>
        <taxon>Pterioidea</taxon>
        <taxon>Pteriidae</taxon>
        <taxon>Pinctada</taxon>
    </lineage>
</organism>
<dbReference type="CDD" id="cd00130">
    <property type="entry name" value="PAS"/>
    <property type="match status" value="1"/>
</dbReference>
<evidence type="ECO:0000256" key="3">
    <source>
        <dbReference type="SAM" id="MobiDB-lite"/>
    </source>
</evidence>
<dbReference type="GO" id="GO:0005737">
    <property type="term" value="C:cytoplasm"/>
    <property type="evidence" value="ECO:0007669"/>
    <property type="project" value="TreeGrafter"/>
</dbReference>
<name>A0AA88YGT4_PINIB</name>
<feature type="region of interest" description="Disordered" evidence="3">
    <location>
        <begin position="1088"/>
        <end position="1110"/>
    </location>
</feature>
<evidence type="ECO:0000256" key="2">
    <source>
        <dbReference type="ARBA" id="ARBA00023242"/>
    </source>
</evidence>
<sequence>MQSSSSSFSMSLSGSDTVEDQPSTSGCSSDMAHSKQQKERRKERVKHYLKQLKAMVPPAMGSRGKMGTLSALQHVVDSMKKIQEGKEKTALEKQDVLEKSLNASLYEGEGQLPKQTLKTKDCLRITLRSRDFTVMNVSSNLNKLLGYPMLSWNGRDLIHFIHKKDVVTVNSNLAYESENVCAPNEREEEKEQDDVRKYFYFRIRHYKSLQSGFSLMKADQYTAFQASVVLKTHDSGPDYTNLNLNMNLNEDEDKCPHKYLILECVPLKSAYGIDNLSLERFTFITRHTLFCSFSYMHHNAIPLLGYLPQDLVGMSIFDFYHSDDLDSLYNTYKQVVSAKGTPIKGAPIRFRARNGSYVYLETEWSSFANPWSRRLEFIIGQHTVIKSPKNSNVFADIVTTPLPEPGESVQKTQQKIRQLLLKPIVEHKSEDIPSSSQDEKTTPPTFSGNYLHLCKIVKMCPNFPQIVSNSDVSLSPSQQLFQDNDTSVAYEQLNYTNNIKKFLLSQPRSYSSKSDSKSDNKSPSSNEESDEVEFQEPEEVPATVDDFEVDISVPKPPSFGSSTKVLLSEQGQREEVASSPAHHNEDITEEPEPLKETLPIPPPPLSMPTIIMPPPPPVMEKEDHPKLIHLTQEALIKHTRLQEKIYVSQATHDRNIMMKHQDMTGVMDMEGVRTQYGAVNSGVGLRKRVTEPPWLQTVHWTPKLALLYTVPRRKKHRILKEDRDALCKLKSSDLVLEQMTALQEEVTSEPKSPVVDEESDYLFPLEESELQKLMESADVSSDQDSSEMSVCSMERSQDDMLSSEVIGLENNKNSESKTEKTGVENYDKNAAESESEKLRDEKAMSCDSGDQESVESPKENIESSSRKSDGEASSVECESDYSKTSDLTPSDQRSNEEACSSIKESDGSMKEVETSSKNSDFSSNDNKSSSESEPENKKVPVSAPYDVFFVPLPVKFCKKNKKSVPWLDETELNSMVEMEYSITSETLQNRLKHDKLRLRDMAQPDLVKQQFDAMVEELNLQKVSSPKLYSRQDSQKQEFQGGPGAVLGPVSPKRLSSHQKHREGRRKSKIDEKLFEGLFITMFNEKEELSSKSDSYPDIEDVSNSLDEID</sequence>
<dbReference type="AlphaFoldDB" id="A0AA88YGT4"/>
<dbReference type="EMBL" id="VSWD01000004">
    <property type="protein sequence ID" value="KAK3105239.1"/>
    <property type="molecule type" value="Genomic_DNA"/>
</dbReference>
<feature type="compositionally biased region" description="Acidic residues" evidence="3">
    <location>
        <begin position="1097"/>
        <end position="1110"/>
    </location>
</feature>
<feature type="region of interest" description="Disordered" evidence="3">
    <location>
        <begin position="1"/>
        <end position="44"/>
    </location>
</feature>
<reference evidence="6" key="1">
    <citation type="submission" date="2019-08" db="EMBL/GenBank/DDBJ databases">
        <title>The improved chromosome-level genome for the pearl oyster Pinctada fucata martensii using PacBio sequencing and Hi-C.</title>
        <authorList>
            <person name="Zheng Z."/>
        </authorList>
    </citation>
    <scope>NUCLEOTIDE SEQUENCE</scope>
    <source>
        <strain evidence="6">ZZ-2019</strain>
        <tissue evidence="6">Adductor muscle</tissue>
    </source>
</reference>
<feature type="region of interest" description="Disordered" evidence="3">
    <location>
        <begin position="1025"/>
        <end position="1069"/>
    </location>
</feature>
<dbReference type="PROSITE" id="PS50112">
    <property type="entry name" value="PAS"/>
    <property type="match status" value="1"/>
</dbReference>
<feature type="compositionally biased region" description="Basic and acidic residues" evidence="3">
    <location>
        <begin position="903"/>
        <end position="914"/>
    </location>
</feature>
<feature type="compositionally biased region" description="Polar residues" evidence="3">
    <location>
        <begin position="778"/>
        <end position="789"/>
    </location>
</feature>
<feature type="compositionally biased region" description="Polar residues" evidence="3">
    <location>
        <begin position="882"/>
        <end position="892"/>
    </location>
</feature>
<dbReference type="GO" id="GO:0005634">
    <property type="term" value="C:nucleus"/>
    <property type="evidence" value="ECO:0007669"/>
    <property type="project" value="UniProtKB-SubCell"/>
</dbReference>
<dbReference type="Pfam" id="PF14598">
    <property type="entry name" value="PAS_11"/>
    <property type="match status" value="1"/>
</dbReference>
<feature type="compositionally biased region" description="Basic and acidic residues" evidence="3">
    <location>
        <begin position="855"/>
        <end position="870"/>
    </location>
</feature>
<feature type="compositionally biased region" description="Acidic residues" evidence="3">
    <location>
        <begin position="527"/>
        <end position="549"/>
    </location>
</feature>
<dbReference type="InterPro" id="IPR035965">
    <property type="entry name" value="PAS-like_dom_sf"/>
</dbReference>
<accession>A0AA88YGT4</accession>
<dbReference type="GO" id="GO:0001222">
    <property type="term" value="F:transcription corepressor binding"/>
    <property type="evidence" value="ECO:0007669"/>
    <property type="project" value="TreeGrafter"/>
</dbReference>
<dbReference type="GO" id="GO:0000976">
    <property type="term" value="F:transcription cis-regulatory region binding"/>
    <property type="evidence" value="ECO:0007669"/>
    <property type="project" value="TreeGrafter"/>
</dbReference>
<evidence type="ECO:0000256" key="1">
    <source>
        <dbReference type="ARBA" id="ARBA00004123"/>
    </source>
</evidence>
<dbReference type="InterPro" id="IPR011598">
    <property type="entry name" value="bHLH_dom"/>
</dbReference>
<feature type="compositionally biased region" description="Basic and acidic residues" evidence="3">
    <location>
        <begin position="32"/>
        <end position="42"/>
    </location>
</feature>
<dbReference type="PANTHER" id="PTHR11269:SF16">
    <property type="entry name" value="PERIOD CIRCADIAN PROTEIN"/>
    <property type="match status" value="1"/>
</dbReference>
<dbReference type="PROSITE" id="PS50888">
    <property type="entry name" value="BHLH"/>
    <property type="match status" value="1"/>
</dbReference>
<comment type="subcellular location">
    <subcellularLocation>
        <location evidence="1">Nucleus</location>
    </subcellularLocation>
</comment>
<feature type="domain" description="PAS" evidence="4">
    <location>
        <begin position="293"/>
        <end position="339"/>
    </location>
</feature>
<feature type="region of interest" description="Disordered" evidence="3">
    <location>
        <begin position="774"/>
        <end position="942"/>
    </location>
</feature>
<evidence type="ECO:0000313" key="6">
    <source>
        <dbReference type="EMBL" id="KAK3105239.1"/>
    </source>
</evidence>
<feature type="compositionally biased region" description="Basic and acidic residues" evidence="3">
    <location>
        <begin position="928"/>
        <end position="938"/>
    </location>
</feature>
<dbReference type="InterPro" id="IPR022728">
    <property type="entry name" value="Period_circadian-like_C"/>
</dbReference>
<dbReference type="GO" id="GO:0046983">
    <property type="term" value="F:protein dimerization activity"/>
    <property type="evidence" value="ECO:0007669"/>
    <property type="project" value="InterPro"/>
</dbReference>
<feature type="compositionally biased region" description="Low complexity" evidence="3">
    <location>
        <begin position="1"/>
        <end position="15"/>
    </location>
</feature>
<feature type="compositionally biased region" description="Basic and acidic residues" evidence="3">
    <location>
        <begin position="812"/>
        <end position="844"/>
    </location>
</feature>
<evidence type="ECO:0000259" key="5">
    <source>
        <dbReference type="PROSITE" id="PS50888"/>
    </source>
</evidence>
<feature type="compositionally biased region" description="Basic residues" evidence="3">
    <location>
        <begin position="1055"/>
        <end position="1068"/>
    </location>
</feature>
<protein>
    <submittedName>
        <fullName evidence="6">Uncharacterized protein</fullName>
    </submittedName>
</protein>